<evidence type="ECO:0008006" key="2">
    <source>
        <dbReference type="Google" id="ProtNLM"/>
    </source>
</evidence>
<sequence>MHIYKKISNAVEENDVNKIKHFLELIVDEDIINYALDQAVLNGKFDIVKLISKYWIKNNAYFDRLKESILSNNRDLFRQVTNHHDFDSDFLLKKFNKLFHMSTVNGHLDVSNYLYMNFIRYLTLTDEIGREYQLRTIAAYNLGSLIIMADNGHINKIRNLDRKTIEYNESVFFDCAARNNDLDLIKFIVNGRSSLEYCMTAIELYKNEVLDVLLHYFKDRSEKITRIIVSYMCMVFNTMVNDRFVNLKIKKRMITCLVKNGFSPTTIFTIIQTNRILNEYSKSIILRHLITLNVDDRTIVNMSVEYGNYKALKKIILKNKEAVKLIESSSITIASNHNRYSSINYLLSKHPKIVLDLVDLHKLMENAISTEHNKTIFLLMKNGIGMKNARLACSLFSDAIQKREFGIASRIISEAHHQECALDHSDIYVCKRFRQIQKNVSTFCRLLKDINNVTIITKN</sequence>
<name>A0A1V0S8U4_9VIRU</name>
<dbReference type="EMBL" id="KY684083">
    <property type="protein sequence ID" value="ARF08125.1"/>
    <property type="molecule type" value="Genomic_DNA"/>
</dbReference>
<dbReference type="InterPro" id="IPR036770">
    <property type="entry name" value="Ankyrin_rpt-contain_sf"/>
</dbReference>
<protein>
    <recommendedName>
        <fullName evidence="2">Ankyrin repeat protein</fullName>
    </recommendedName>
</protein>
<reference evidence="1" key="1">
    <citation type="journal article" date="2017" name="Science">
        <title>Giant viruses with an expanded complement of translation system components.</title>
        <authorList>
            <person name="Schulz F."/>
            <person name="Yutin N."/>
            <person name="Ivanova N.N."/>
            <person name="Ortega D.R."/>
            <person name="Lee T.K."/>
            <person name="Vierheilig J."/>
            <person name="Daims H."/>
            <person name="Horn M."/>
            <person name="Wagner M."/>
            <person name="Jensen G.J."/>
            <person name="Kyrpides N.C."/>
            <person name="Koonin E.V."/>
            <person name="Woyke T."/>
        </authorList>
    </citation>
    <scope>NUCLEOTIDE SEQUENCE</scope>
    <source>
        <strain evidence="1">CTV1</strain>
    </source>
</reference>
<organism evidence="1">
    <name type="scientific">Catovirus CTV1</name>
    <dbReference type="NCBI Taxonomy" id="1977631"/>
    <lineage>
        <taxon>Viruses</taxon>
        <taxon>Varidnaviria</taxon>
        <taxon>Bamfordvirae</taxon>
        <taxon>Nucleocytoviricota</taxon>
        <taxon>Megaviricetes</taxon>
        <taxon>Imitervirales</taxon>
        <taxon>Mimiviridae</taxon>
        <taxon>Klosneuvirinae</taxon>
        <taxon>Catovirus</taxon>
    </lineage>
</organism>
<proteinExistence type="predicted"/>
<dbReference type="SUPFAM" id="SSF48403">
    <property type="entry name" value="Ankyrin repeat"/>
    <property type="match status" value="1"/>
</dbReference>
<accession>A0A1V0S8U4</accession>
<gene>
    <name evidence="1" type="ORF">Catovirus_1_175</name>
</gene>
<evidence type="ECO:0000313" key="1">
    <source>
        <dbReference type="EMBL" id="ARF08125.1"/>
    </source>
</evidence>